<accession>A0A195DN59</accession>
<reference evidence="1 2" key="1">
    <citation type="submission" date="2015-09" db="EMBL/GenBank/DDBJ databases">
        <title>Trachymyrmex cornetzi WGS genome.</title>
        <authorList>
            <person name="Nygaard S."/>
            <person name="Hu H."/>
            <person name="Boomsma J."/>
            <person name="Zhang G."/>
        </authorList>
    </citation>
    <scope>NUCLEOTIDE SEQUENCE [LARGE SCALE GENOMIC DNA]</scope>
    <source>
        <strain evidence="1">Tcor2-1</strain>
        <tissue evidence="1">Whole body</tissue>
    </source>
</reference>
<dbReference type="AlphaFoldDB" id="A0A195DN59"/>
<evidence type="ECO:0000313" key="2">
    <source>
        <dbReference type="Proteomes" id="UP000078492"/>
    </source>
</evidence>
<proteinExistence type="predicted"/>
<name>A0A195DN59_9HYME</name>
<protein>
    <submittedName>
        <fullName evidence="1">Uncharacterized protein</fullName>
    </submittedName>
</protein>
<dbReference type="EMBL" id="KQ980734">
    <property type="protein sequence ID" value="KYN13934.1"/>
    <property type="molecule type" value="Genomic_DNA"/>
</dbReference>
<evidence type="ECO:0000313" key="1">
    <source>
        <dbReference type="EMBL" id="KYN13934.1"/>
    </source>
</evidence>
<gene>
    <name evidence="1" type="ORF">ALC57_14008</name>
</gene>
<keyword evidence="2" id="KW-1185">Reference proteome</keyword>
<organism evidence="1 2">
    <name type="scientific">Trachymyrmex cornetzi</name>
    <dbReference type="NCBI Taxonomy" id="471704"/>
    <lineage>
        <taxon>Eukaryota</taxon>
        <taxon>Metazoa</taxon>
        <taxon>Ecdysozoa</taxon>
        <taxon>Arthropoda</taxon>
        <taxon>Hexapoda</taxon>
        <taxon>Insecta</taxon>
        <taxon>Pterygota</taxon>
        <taxon>Neoptera</taxon>
        <taxon>Endopterygota</taxon>
        <taxon>Hymenoptera</taxon>
        <taxon>Apocrita</taxon>
        <taxon>Aculeata</taxon>
        <taxon>Formicoidea</taxon>
        <taxon>Formicidae</taxon>
        <taxon>Myrmicinae</taxon>
        <taxon>Trachymyrmex</taxon>
    </lineage>
</organism>
<dbReference type="Proteomes" id="UP000078492">
    <property type="component" value="Unassembled WGS sequence"/>
</dbReference>
<sequence length="70" mass="8235">MEYVWFLGITGCTFNPLERVNFGAPRTEGKPFRYTTKRVCNMKDFLMILPLANIVFVKIEDRFNLLITPF</sequence>